<reference evidence="4 5" key="1">
    <citation type="submission" date="2017-08" db="EMBL/GenBank/DDBJ databases">
        <title>Identification and genetic characteristics of simultaneous BTEX- and naphthalene-degrading Paraburkholderia sp. BN5 isolated from petroleum-contaminated soil.</title>
        <authorList>
            <person name="Lee Y."/>
            <person name="Jeon C.O."/>
        </authorList>
    </citation>
    <scope>NUCLEOTIDE SEQUENCE [LARGE SCALE GENOMIC DNA]</scope>
    <source>
        <strain evidence="4 5">BN5</strain>
        <plasmid evidence="4 5">pBN1</plasmid>
    </source>
</reference>
<evidence type="ECO:0000256" key="3">
    <source>
        <dbReference type="PIRSR" id="PIRSR001365-1"/>
    </source>
</evidence>
<dbReference type="PIRSF" id="PIRSF001365">
    <property type="entry name" value="DHDPS"/>
    <property type="match status" value="1"/>
</dbReference>
<dbReference type="Gene3D" id="3.20.20.70">
    <property type="entry name" value="Aldolase class I"/>
    <property type="match status" value="1"/>
</dbReference>
<comment type="similarity">
    <text evidence="2">Belongs to the DapA family.</text>
</comment>
<evidence type="ECO:0000256" key="1">
    <source>
        <dbReference type="ARBA" id="ARBA00023239"/>
    </source>
</evidence>
<keyword evidence="5" id="KW-1185">Reference proteome</keyword>
<name>A0A248VW28_9BURK</name>
<dbReference type="Pfam" id="PF00701">
    <property type="entry name" value="DHDPS"/>
    <property type="match status" value="1"/>
</dbReference>
<dbReference type="PANTHER" id="PTHR12128">
    <property type="entry name" value="DIHYDRODIPICOLINATE SYNTHASE"/>
    <property type="match status" value="1"/>
</dbReference>
<accession>A0A248VW28</accession>
<feature type="active site" description="Proton donor/acceptor" evidence="3">
    <location>
        <position position="144"/>
    </location>
</feature>
<feature type="active site" description="Schiff-base intermediate with substrate" evidence="3">
    <location>
        <position position="173"/>
    </location>
</feature>
<sequence>MIPSHDAPFNGIYAATLCPLDAHGRHLDEAALARHIEAASSVDGIAGLLINGHAGENVALSREDKRRVVEIAHEVCHDRSIIVAGVNSEDSFEAQAHADDAKNAGADALLLFPPYSWALSTDLTTVVNHHRIANANSKLPMMLYQAGVSTGAMAYTPEMLATLVTLPEVVAIKEGSWETATYEANRRLVKSVAPHVAVMASGDEHLFTCFTLGTEGSLVSLAAVVPELVVALYRAVQQHDLATAQRLHEHVYPLAKAIYGTAPGSHANVRLKTCLHLLGRFPHPSIRPPIPPLSAAETGHLEEALSFALSFDLAIHHDRSDS</sequence>
<dbReference type="AlphaFoldDB" id="A0A248VW28"/>
<dbReference type="Proteomes" id="UP000215158">
    <property type="component" value="Plasmid pBN1"/>
</dbReference>
<dbReference type="CDD" id="cd00408">
    <property type="entry name" value="DHDPS-like"/>
    <property type="match status" value="1"/>
</dbReference>
<dbReference type="SUPFAM" id="SSF51569">
    <property type="entry name" value="Aldolase"/>
    <property type="match status" value="1"/>
</dbReference>
<dbReference type="EMBL" id="CP022991">
    <property type="protein sequence ID" value="ASW03221.1"/>
    <property type="molecule type" value="Genomic_DNA"/>
</dbReference>
<dbReference type="KEGG" id="parb:CJU94_33975"/>
<dbReference type="InterPro" id="IPR013785">
    <property type="entry name" value="Aldolase_TIM"/>
</dbReference>
<keyword evidence="4" id="KW-0614">Plasmid</keyword>
<dbReference type="GO" id="GO:0008840">
    <property type="term" value="F:4-hydroxy-tetrahydrodipicolinate synthase activity"/>
    <property type="evidence" value="ECO:0007669"/>
    <property type="project" value="TreeGrafter"/>
</dbReference>
<evidence type="ECO:0000313" key="5">
    <source>
        <dbReference type="Proteomes" id="UP000215158"/>
    </source>
</evidence>
<dbReference type="OrthoDB" id="199953at2"/>
<gene>
    <name evidence="4" type="ORF">CJU94_33975</name>
</gene>
<evidence type="ECO:0000313" key="4">
    <source>
        <dbReference type="EMBL" id="ASW03221.1"/>
    </source>
</evidence>
<keyword evidence="1 2" id="KW-0456">Lyase</keyword>
<dbReference type="InterPro" id="IPR002220">
    <property type="entry name" value="DapA-like"/>
</dbReference>
<dbReference type="SMART" id="SM01130">
    <property type="entry name" value="DHDPS"/>
    <property type="match status" value="1"/>
</dbReference>
<organism evidence="4 5">
    <name type="scientific">Paraburkholderia aromaticivorans</name>
    <dbReference type="NCBI Taxonomy" id="2026199"/>
    <lineage>
        <taxon>Bacteria</taxon>
        <taxon>Pseudomonadati</taxon>
        <taxon>Pseudomonadota</taxon>
        <taxon>Betaproteobacteria</taxon>
        <taxon>Burkholderiales</taxon>
        <taxon>Burkholderiaceae</taxon>
        <taxon>Paraburkholderia</taxon>
    </lineage>
</organism>
<evidence type="ECO:0000256" key="2">
    <source>
        <dbReference type="PIRNR" id="PIRNR001365"/>
    </source>
</evidence>
<dbReference type="PANTHER" id="PTHR12128:SF72">
    <property type="entry name" value="DIHYDRODIPICOLINATE SYNTHASE"/>
    <property type="match status" value="1"/>
</dbReference>
<protein>
    <submittedName>
        <fullName evidence="4">Dihydrodipicolinate synthase family protein</fullName>
    </submittedName>
</protein>
<proteinExistence type="inferred from homology"/>
<geneLocation type="plasmid" evidence="4 5">
    <name>pBN1</name>
</geneLocation>
<dbReference type="RefSeq" id="WP_095423052.1">
    <property type="nucleotide sequence ID" value="NZ_CP022991.1"/>
</dbReference>